<protein>
    <submittedName>
        <fullName evidence="2">Protein NO VEIN domain-containing protein</fullName>
    </submittedName>
</protein>
<sequence length="266" mass="30505">MKTNNILGLYTALYLAKFNEEAYLNLGFGNQIETHKRIGAILNVKPATIKNWRDEFDPLFGHRAGWYQRGLSISRIRVLDAIGDLNEPSLRSIVQDILNNNQAIGLTEELEQLISIIPEEKKKKQKRSYIPRNITGRKAEEIFREWFKSDQKNIPQGKDFVDMRDYGCGYDFQIVVSDKKVYAIEVKGLSEGEGGILITGKEWETASIMKMDYYLVLVSNIDKNPVITVINNPYEKLSPKRNLQTVIQVNWTVSSDEICQLKNNLS</sequence>
<dbReference type="RefSeq" id="WP_409355438.1">
    <property type="nucleotide sequence ID" value="NZ_JBJXVJ010000001.1"/>
</dbReference>
<evidence type="ECO:0000313" key="3">
    <source>
        <dbReference type="Proteomes" id="UP001634154"/>
    </source>
</evidence>
<comment type="caution">
    <text evidence="2">The sequence shown here is derived from an EMBL/GenBank/DDBJ whole genome shotgun (WGS) entry which is preliminary data.</text>
</comment>
<accession>A0ABW9JXQ3</accession>
<evidence type="ECO:0000313" key="2">
    <source>
        <dbReference type="EMBL" id="MFN1215641.1"/>
    </source>
</evidence>
<dbReference type="EMBL" id="JBJXVJ010000001">
    <property type="protein sequence ID" value="MFN1215641.1"/>
    <property type="molecule type" value="Genomic_DNA"/>
</dbReference>
<reference evidence="2 3" key="1">
    <citation type="submission" date="2024-12" db="EMBL/GenBank/DDBJ databases">
        <title>Draft genome sequence of Chryseobacterium kwangjuense AG447.</title>
        <authorList>
            <person name="Cheptsov V.S."/>
            <person name="Belov A."/>
            <person name="Zavarzina A.G."/>
        </authorList>
    </citation>
    <scope>NUCLEOTIDE SEQUENCE [LARGE SCALE GENOMIC DNA]</scope>
    <source>
        <strain evidence="2 3">AG447</strain>
    </source>
</reference>
<organism evidence="2 3">
    <name type="scientific">Chryseobacterium kwangjuense</name>
    <dbReference type="NCBI Taxonomy" id="267125"/>
    <lineage>
        <taxon>Bacteria</taxon>
        <taxon>Pseudomonadati</taxon>
        <taxon>Bacteroidota</taxon>
        <taxon>Flavobacteriia</taxon>
        <taxon>Flavobacteriales</taxon>
        <taxon>Weeksellaceae</taxon>
        <taxon>Chryseobacterium group</taxon>
        <taxon>Chryseobacterium</taxon>
    </lineage>
</organism>
<evidence type="ECO:0000259" key="1">
    <source>
        <dbReference type="Pfam" id="PF13020"/>
    </source>
</evidence>
<dbReference type="Proteomes" id="UP001634154">
    <property type="component" value="Unassembled WGS sequence"/>
</dbReference>
<name>A0ABW9JXQ3_9FLAO</name>
<feature type="domain" description="Protein NO VEIN C-terminal" evidence="1">
    <location>
        <begin position="140"/>
        <end position="229"/>
    </location>
</feature>
<dbReference type="InterPro" id="IPR024975">
    <property type="entry name" value="NOV_C"/>
</dbReference>
<gene>
    <name evidence="2" type="ORF">ACKW6Q_01530</name>
</gene>
<proteinExistence type="predicted"/>
<dbReference type="Pfam" id="PF13020">
    <property type="entry name" value="NOV_C"/>
    <property type="match status" value="1"/>
</dbReference>
<keyword evidence="3" id="KW-1185">Reference proteome</keyword>